<dbReference type="EMBL" id="DF843626">
    <property type="protein sequence ID" value="GAT47500.1"/>
    <property type="molecule type" value="Genomic_DNA"/>
</dbReference>
<accession>A0ABQ0L8P4</accession>
<evidence type="ECO:0000256" key="1">
    <source>
        <dbReference type="SAM" id="MobiDB-lite"/>
    </source>
</evidence>
<evidence type="ECO:0000313" key="3">
    <source>
        <dbReference type="Proteomes" id="UP000815677"/>
    </source>
</evidence>
<feature type="region of interest" description="Disordered" evidence="1">
    <location>
        <begin position="134"/>
        <end position="161"/>
    </location>
</feature>
<organism evidence="2 3">
    <name type="scientific">Mycena chlorophos</name>
    <name type="common">Agaric fungus</name>
    <name type="synonym">Agaricus chlorophos</name>
    <dbReference type="NCBI Taxonomy" id="658473"/>
    <lineage>
        <taxon>Eukaryota</taxon>
        <taxon>Fungi</taxon>
        <taxon>Dikarya</taxon>
        <taxon>Basidiomycota</taxon>
        <taxon>Agaricomycotina</taxon>
        <taxon>Agaricomycetes</taxon>
        <taxon>Agaricomycetidae</taxon>
        <taxon>Agaricales</taxon>
        <taxon>Marasmiineae</taxon>
        <taxon>Mycenaceae</taxon>
        <taxon>Mycena</taxon>
    </lineage>
</organism>
<proteinExistence type="predicted"/>
<evidence type="ECO:0000313" key="2">
    <source>
        <dbReference type="EMBL" id="GAT47500.1"/>
    </source>
</evidence>
<name>A0ABQ0L8P4_MYCCL</name>
<sequence length="161" mass="17932">MNTLVSRTPSRVRSYLYQQRRTAMAEQAGRNTEAQRERTRTFWGKVRGIETAVSNVIPLDELEEMADTLSLLVSNLSGASGCLEDAMSNALDLERWDADGILPERGSRCVQSIQFLERVVQCLLRAVNDELSARDLDDPDNKANARVSDEEVEGSLGSQEV</sequence>
<feature type="compositionally biased region" description="Basic and acidic residues" evidence="1">
    <location>
        <begin position="134"/>
        <end position="149"/>
    </location>
</feature>
<reference evidence="2" key="1">
    <citation type="submission" date="2014-09" db="EMBL/GenBank/DDBJ databases">
        <title>Genome sequence of the luminous mushroom Mycena chlorophos for searching fungal bioluminescence genes.</title>
        <authorList>
            <person name="Tanaka Y."/>
            <person name="Kasuga D."/>
            <person name="Oba Y."/>
            <person name="Hase S."/>
            <person name="Sato K."/>
            <person name="Oba Y."/>
            <person name="Sakakibara Y."/>
        </authorList>
    </citation>
    <scope>NUCLEOTIDE SEQUENCE</scope>
</reference>
<keyword evidence="3" id="KW-1185">Reference proteome</keyword>
<gene>
    <name evidence="2" type="ORF">MCHLO_04960</name>
</gene>
<protein>
    <submittedName>
        <fullName evidence="2">Uncharacterized protein</fullName>
    </submittedName>
</protein>
<dbReference type="Proteomes" id="UP000815677">
    <property type="component" value="Unassembled WGS sequence"/>
</dbReference>